<gene>
    <name evidence="1" type="ORF">V5N11_009743</name>
</gene>
<evidence type="ECO:0000313" key="1">
    <source>
        <dbReference type="EMBL" id="KAL1201125.1"/>
    </source>
</evidence>
<organism evidence="1 2">
    <name type="scientific">Cardamine amara subsp. amara</name>
    <dbReference type="NCBI Taxonomy" id="228776"/>
    <lineage>
        <taxon>Eukaryota</taxon>
        <taxon>Viridiplantae</taxon>
        <taxon>Streptophyta</taxon>
        <taxon>Embryophyta</taxon>
        <taxon>Tracheophyta</taxon>
        <taxon>Spermatophyta</taxon>
        <taxon>Magnoliopsida</taxon>
        <taxon>eudicotyledons</taxon>
        <taxon>Gunneridae</taxon>
        <taxon>Pentapetalae</taxon>
        <taxon>rosids</taxon>
        <taxon>malvids</taxon>
        <taxon>Brassicales</taxon>
        <taxon>Brassicaceae</taxon>
        <taxon>Cardamineae</taxon>
        <taxon>Cardamine</taxon>
    </lineage>
</organism>
<dbReference type="AlphaFoldDB" id="A0ABD1A2T4"/>
<sequence length="104" mass="12468">MLLDRLDDLEEIRDQALLRIQNYQQSAARYYNKKVRNRIFQEGDLVLRKVYENTKECDNKMGAKWEGPYSISKIVKPGVYELITMSGEQILHSWNSINLKRYYY</sequence>
<keyword evidence="2" id="KW-1185">Reference proteome</keyword>
<proteinExistence type="predicted"/>
<evidence type="ECO:0000313" key="2">
    <source>
        <dbReference type="Proteomes" id="UP001558713"/>
    </source>
</evidence>
<comment type="caution">
    <text evidence="1">The sequence shown here is derived from an EMBL/GenBank/DDBJ whole genome shotgun (WGS) entry which is preliminary data.</text>
</comment>
<accession>A0ABD1A2T4</accession>
<reference evidence="1 2" key="1">
    <citation type="submission" date="2024-04" db="EMBL/GenBank/DDBJ databases">
        <title>Genome assembly C_amara_ONT_v2.</title>
        <authorList>
            <person name="Yant L."/>
            <person name="Moore C."/>
            <person name="Slenker M."/>
        </authorList>
    </citation>
    <scope>NUCLEOTIDE SEQUENCE [LARGE SCALE GENOMIC DNA]</scope>
    <source>
        <tissue evidence="1">Leaf</tissue>
    </source>
</reference>
<dbReference type="Proteomes" id="UP001558713">
    <property type="component" value="Unassembled WGS sequence"/>
</dbReference>
<name>A0ABD1A2T4_CARAN</name>
<protein>
    <recommendedName>
        <fullName evidence="3">Reverse transcriptase domain-containing protein</fullName>
    </recommendedName>
</protein>
<dbReference type="EMBL" id="JBANAX010000596">
    <property type="protein sequence ID" value="KAL1201125.1"/>
    <property type="molecule type" value="Genomic_DNA"/>
</dbReference>
<evidence type="ECO:0008006" key="3">
    <source>
        <dbReference type="Google" id="ProtNLM"/>
    </source>
</evidence>